<evidence type="ECO:0000313" key="13">
    <source>
        <dbReference type="Proteomes" id="UP000299084"/>
    </source>
</evidence>
<accession>A0A5N4CRX5</accession>
<evidence type="ECO:0000256" key="10">
    <source>
        <dbReference type="SAM" id="SignalP"/>
    </source>
</evidence>
<dbReference type="Gene3D" id="3.10.320.10">
    <property type="entry name" value="Class II Histocompatibility Antigen, M Beta Chain, Chain B, domain 1"/>
    <property type="match status" value="1"/>
</dbReference>
<dbReference type="InterPro" id="IPR013783">
    <property type="entry name" value="Ig-like_fold"/>
</dbReference>
<dbReference type="GO" id="GO:0002504">
    <property type="term" value="P:antigen processing and presentation of peptide or polysaccharide antigen via MHC class II"/>
    <property type="evidence" value="ECO:0007669"/>
    <property type="project" value="UniProtKB-KW"/>
</dbReference>
<evidence type="ECO:0000313" key="12">
    <source>
        <dbReference type="EMBL" id="KAB1261606.1"/>
    </source>
</evidence>
<feature type="domain" description="Ig-like" evidence="11">
    <location>
        <begin position="136"/>
        <end position="224"/>
    </location>
</feature>
<dbReference type="InterPro" id="IPR011162">
    <property type="entry name" value="MHC_I/II-like_Ag-recog"/>
</dbReference>
<dbReference type="Gene3D" id="2.60.40.10">
    <property type="entry name" value="Immunoglobulins"/>
    <property type="match status" value="1"/>
</dbReference>
<dbReference type="GO" id="GO:0002250">
    <property type="term" value="P:adaptive immune response"/>
    <property type="evidence" value="ECO:0007669"/>
    <property type="project" value="UniProtKB-KW"/>
</dbReference>
<dbReference type="PROSITE" id="PS50835">
    <property type="entry name" value="IG_LIKE"/>
    <property type="match status" value="1"/>
</dbReference>
<dbReference type="FunFam" id="3.10.320.10:FF:000001">
    <property type="entry name" value="HLA class II histocompatibility antigen, DRB1-1 beta chain"/>
    <property type="match status" value="1"/>
</dbReference>
<evidence type="ECO:0000256" key="6">
    <source>
        <dbReference type="ARBA" id="ARBA00023136"/>
    </source>
</evidence>
<feature type="signal peptide" evidence="10">
    <location>
        <begin position="1"/>
        <end position="21"/>
    </location>
</feature>
<evidence type="ECO:0000256" key="2">
    <source>
        <dbReference type="ARBA" id="ARBA00022692"/>
    </source>
</evidence>
<organism evidence="12 13">
    <name type="scientific">Camelus dromedarius</name>
    <name type="common">Dromedary</name>
    <name type="synonym">Arabian camel</name>
    <dbReference type="NCBI Taxonomy" id="9838"/>
    <lineage>
        <taxon>Eukaryota</taxon>
        <taxon>Metazoa</taxon>
        <taxon>Chordata</taxon>
        <taxon>Craniata</taxon>
        <taxon>Vertebrata</taxon>
        <taxon>Euteleostomi</taxon>
        <taxon>Mammalia</taxon>
        <taxon>Eutheria</taxon>
        <taxon>Laurasiatheria</taxon>
        <taxon>Artiodactyla</taxon>
        <taxon>Tylopoda</taxon>
        <taxon>Camelidae</taxon>
        <taxon>Camelus</taxon>
    </lineage>
</organism>
<keyword evidence="5" id="KW-1064">Adaptive immunity</keyword>
<evidence type="ECO:0000256" key="9">
    <source>
        <dbReference type="SAM" id="Phobius"/>
    </source>
</evidence>
<dbReference type="SUPFAM" id="SSF54452">
    <property type="entry name" value="MHC antigen-recognition domain"/>
    <property type="match status" value="1"/>
</dbReference>
<dbReference type="PANTHER" id="PTHR19944:SF43">
    <property type="entry name" value="HLA CLASS II HISTOCOMPATIBILITY ANTIGEN, DO BETA CHAIN"/>
    <property type="match status" value="1"/>
</dbReference>
<dbReference type="STRING" id="9838.ENSCDRP00005031456"/>
<evidence type="ECO:0000256" key="7">
    <source>
        <dbReference type="ARBA" id="ARBA00023180"/>
    </source>
</evidence>
<proteinExistence type="predicted"/>
<gene>
    <name evidence="12" type="ORF">Cadr_000022026</name>
</gene>
<feature type="transmembrane region" description="Helical" evidence="9">
    <location>
        <begin position="238"/>
        <end position="260"/>
    </location>
</feature>
<keyword evidence="4 9" id="KW-1133">Transmembrane helix</keyword>
<evidence type="ECO:0000256" key="8">
    <source>
        <dbReference type="ARBA" id="ARBA00023182"/>
    </source>
</evidence>
<sequence length="286" mass="32202">MSSRWVPWVVALSVNVIWLDSSMIQGRDSPEDFVIQAKADCYFTNGTEKVQFVVRFIFNLEEYARFDSDVGMFVALTELGRPDAELWNNRSDILERSRASVDLVCRRNYELGAPFTVGRRGSFLLQDNGLGSVVQPEVTVYPERTPSLQHHSLLLCSVTGFYPGDITIRWFRNGREEREGVMPTGLIRNGDWTFQTMVMLETIPELGDVYTCLVDHPSLLSPVSVEWRAQSEYSWGKMLSGVAAFLVGLIFLLVGITVHVRARKGYVETQLSGDKVSGAVCPEQPH</sequence>
<evidence type="ECO:0000256" key="5">
    <source>
        <dbReference type="ARBA" id="ARBA00023130"/>
    </source>
</evidence>
<evidence type="ECO:0000256" key="3">
    <source>
        <dbReference type="ARBA" id="ARBA00022859"/>
    </source>
</evidence>
<keyword evidence="3" id="KW-0391">Immunity</keyword>
<comment type="subcellular location">
    <subcellularLocation>
        <location evidence="1">Membrane</location>
        <topology evidence="1">Single-pass type I membrane protein</topology>
    </subcellularLocation>
</comment>
<keyword evidence="2 9" id="KW-0812">Transmembrane</keyword>
<dbReference type="SMART" id="SM00921">
    <property type="entry name" value="MHC_II_beta"/>
    <property type="match status" value="1"/>
</dbReference>
<dbReference type="EMBL" id="JWIN03000020">
    <property type="protein sequence ID" value="KAB1261606.1"/>
    <property type="molecule type" value="Genomic_DNA"/>
</dbReference>
<dbReference type="InterPro" id="IPR036179">
    <property type="entry name" value="Ig-like_dom_sf"/>
</dbReference>
<keyword evidence="6 9" id="KW-0472">Membrane</keyword>
<dbReference type="SUPFAM" id="SSF48726">
    <property type="entry name" value="Immunoglobulin"/>
    <property type="match status" value="1"/>
</dbReference>
<dbReference type="InterPro" id="IPR003597">
    <property type="entry name" value="Ig_C1-set"/>
</dbReference>
<dbReference type="Pfam" id="PF07654">
    <property type="entry name" value="C1-set"/>
    <property type="match status" value="1"/>
</dbReference>
<dbReference type="InterPro" id="IPR014745">
    <property type="entry name" value="MHC_II_a/b_N"/>
</dbReference>
<comment type="caution">
    <text evidence="12">The sequence shown here is derived from an EMBL/GenBank/DDBJ whole genome shotgun (WGS) entry which is preliminary data.</text>
</comment>
<name>A0A5N4CRX5_CAMDR</name>
<dbReference type="Pfam" id="PF00969">
    <property type="entry name" value="MHC_II_beta"/>
    <property type="match status" value="1"/>
</dbReference>
<protein>
    <submittedName>
        <fullName evidence="12">HLA class II histocompatibility antigen</fullName>
    </submittedName>
</protein>
<dbReference type="SMART" id="SM00407">
    <property type="entry name" value="IGc1"/>
    <property type="match status" value="1"/>
</dbReference>
<evidence type="ECO:0000256" key="4">
    <source>
        <dbReference type="ARBA" id="ARBA00022989"/>
    </source>
</evidence>
<feature type="chain" id="PRO_5024432910" evidence="10">
    <location>
        <begin position="22"/>
        <end position="286"/>
    </location>
</feature>
<evidence type="ECO:0000259" key="11">
    <source>
        <dbReference type="PROSITE" id="PS50835"/>
    </source>
</evidence>
<keyword evidence="8" id="KW-0491">MHC II</keyword>
<dbReference type="FunFam" id="2.60.40.10:FF:000116">
    <property type="entry name" value="HLA class II histocompatibility antigen, DRB1-1 beta chain"/>
    <property type="match status" value="1"/>
</dbReference>
<evidence type="ECO:0000256" key="1">
    <source>
        <dbReference type="ARBA" id="ARBA00004479"/>
    </source>
</evidence>
<keyword evidence="13" id="KW-1185">Reference proteome</keyword>
<dbReference type="AlphaFoldDB" id="A0A5N4CRX5"/>
<reference evidence="12 13" key="1">
    <citation type="journal article" date="2019" name="Mol. Ecol. Resour.">
        <title>Improving Illumina assemblies with Hi-C and long reads: an example with the North African dromedary.</title>
        <authorList>
            <person name="Elbers J.P."/>
            <person name="Rogers M.F."/>
            <person name="Perelman P.L."/>
            <person name="Proskuryakova A.A."/>
            <person name="Serdyukova N.A."/>
            <person name="Johnson W.E."/>
            <person name="Horin P."/>
            <person name="Corander J."/>
            <person name="Murphy D."/>
            <person name="Burger P.A."/>
        </authorList>
    </citation>
    <scope>NUCLEOTIDE SEQUENCE [LARGE SCALE GENOMIC DNA]</scope>
    <source>
        <strain evidence="12">Drom800</strain>
        <tissue evidence="12">Blood</tissue>
    </source>
</reference>
<dbReference type="InterPro" id="IPR007110">
    <property type="entry name" value="Ig-like_dom"/>
</dbReference>
<dbReference type="Proteomes" id="UP000299084">
    <property type="component" value="Unassembled WGS sequence"/>
</dbReference>
<dbReference type="GO" id="GO:0042613">
    <property type="term" value="C:MHC class II protein complex"/>
    <property type="evidence" value="ECO:0007669"/>
    <property type="project" value="UniProtKB-KW"/>
</dbReference>
<dbReference type="InterPro" id="IPR000353">
    <property type="entry name" value="MHC_II_b_N"/>
</dbReference>
<keyword evidence="7" id="KW-0325">Glycoprotein</keyword>
<dbReference type="PROSITE" id="PS00290">
    <property type="entry name" value="IG_MHC"/>
    <property type="match status" value="1"/>
</dbReference>
<keyword evidence="10" id="KW-0732">Signal</keyword>
<dbReference type="PANTHER" id="PTHR19944">
    <property type="entry name" value="MHC CLASS II-RELATED"/>
    <property type="match status" value="1"/>
</dbReference>
<dbReference type="InterPro" id="IPR050160">
    <property type="entry name" value="MHC/Immunoglobulin"/>
</dbReference>
<dbReference type="InterPro" id="IPR003006">
    <property type="entry name" value="Ig/MHC_CS"/>
</dbReference>